<organism evidence="1 2">
    <name type="scientific">Pandoravirus inopinatum</name>
    <dbReference type="NCBI Taxonomy" id="1605721"/>
    <lineage>
        <taxon>Viruses</taxon>
        <taxon>Pandoravirus</taxon>
    </lineage>
</organism>
<protein>
    <submittedName>
        <fullName evidence="1">Uncharacterized protein</fullName>
    </submittedName>
</protein>
<accession>A0A0B5JAA5</accession>
<evidence type="ECO:0000313" key="1">
    <source>
        <dbReference type="EMBL" id="AJF97841.1"/>
    </source>
</evidence>
<sequence length="137" mass="15500">MHVLVWGLSLSLFLCPLLGRSLFGLFFFCAPRSFVCPLFALAPSLPRASSGAPLFNFWRSAGRLLAQQRKKSNTSTCAQHSQRIYKTCTSDDCQWAPAKDLGQSKNIDEKKRKGTRDRPWALCAGRQSPLWLCRLFF</sequence>
<evidence type="ECO:0000313" key="2">
    <source>
        <dbReference type="Proteomes" id="UP000202511"/>
    </source>
</evidence>
<name>A0A0B5JAA5_9VIRU</name>
<dbReference type="RefSeq" id="YP_009120076.1">
    <property type="nucleotide sequence ID" value="NC_026440.1"/>
</dbReference>
<reference evidence="1 2" key="1">
    <citation type="journal article" date="2015" name="Parasitol. Res.">
        <title>Viruses in close associations with free-living amoebae.</title>
        <authorList>
            <person name="Scheid P."/>
        </authorList>
    </citation>
    <scope>NUCLEOTIDE SEQUENCE [LARGE SCALE GENOMIC DNA]</scope>
    <source>
        <strain evidence="1">KlaHel</strain>
    </source>
</reference>
<dbReference type="EMBL" id="KP136319">
    <property type="protein sequence ID" value="AJF97841.1"/>
    <property type="molecule type" value="Genomic_DNA"/>
</dbReference>
<proteinExistence type="predicted"/>
<dbReference type="GeneID" id="23462758"/>
<dbReference type="Proteomes" id="UP000202511">
    <property type="component" value="Segment"/>
</dbReference>
<dbReference type="KEGG" id="vg:23462758"/>